<reference evidence="2" key="1">
    <citation type="submission" date="2022-11" db="UniProtKB">
        <authorList>
            <consortium name="WormBaseParasite"/>
        </authorList>
    </citation>
    <scope>IDENTIFICATION</scope>
</reference>
<keyword evidence="1" id="KW-1185">Reference proteome</keyword>
<name>A0A914PVY7_9BILA</name>
<evidence type="ECO:0000313" key="1">
    <source>
        <dbReference type="Proteomes" id="UP000887578"/>
    </source>
</evidence>
<organism evidence="1 2">
    <name type="scientific">Panagrolaimus davidi</name>
    <dbReference type="NCBI Taxonomy" id="227884"/>
    <lineage>
        <taxon>Eukaryota</taxon>
        <taxon>Metazoa</taxon>
        <taxon>Ecdysozoa</taxon>
        <taxon>Nematoda</taxon>
        <taxon>Chromadorea</taxon>
        <taxon>Rhabditida</taxon>
        <taxon>Tylenchina</taxon>
        <taxon>Panagrolaimomorpha</taxon>
        <taxon>Panagrolaimoidea</taxon>
        <taxon>Panagrolaimidae</taxon>
        <taxon>Panagrolaimus</taxon>
    </lineage>
</organism>
<dbReference type="WBParaSite" id="PDA_v2.g22947.t1">
    <property type="protein sequence ID" value="PDA_v2.g22947.t1"/>
    <property type="gene ID" value="PDA_v2.g22947"/>
</dbReference>
<protein>
    <submittedName>
        <fullName evidence="2">Uncharacterized protein</fullName>
    </submittedName>
</protein>
<sequence>MSVVSSDEEMGLPTIIKRFKIDLNIVKNDYANVPHIFKEEYSNYKNGELEMENGPPPNFQYQNYTNGIEAVNLEDVNPGEKCFVVGCLMKNGEHSTTGIEDFEGKEIQIRDTVSDEIGAVVIDFDAMLFEDIQQDEIMLKGNTDDFKG</sequence>
<dbReference type="AlphaFoldDB" id="A0A914PVY7"/>
<evidence type="ECO:0000313" key="2">
    <source>
        <dbReference type="WBParaSite" id="PDA_v2.g22947.t1"/>
    </source>
</evidence>
<accession>A0A914PVY7</accession>
<proteinExistence type="predicted"/>
<dbReference type="Proteomes" id="UP000887578">
    <property type="component" value="Unplaced"/>
</dbReference>